<protein>
    <submittedName>
        <fullName evidence="1">Uncharacterized protein</fullName>
    </submittedName>
</protein>
<comment type="caution">
    <text evidence="1">The sequence shown here is derived from an EMBL/GenBank/DDBJ whole genome shotgun (WGS) entry which is preliminary data.</text>
</comment>
<dbReference type="EMBL" id="JAUKUA010000001">
    <property type="protein sequence ID" value="KAK0731492.1"/>
    <property type="molecule type" value="Genomic_DNA"/>
</dbReference>
<gene>
    <name evidence="1" type="ORF">B0H67DRAFT_75276</name>
</gene>
<dbReference type="AlphaFoldDB" id="A0AA40BC02"/>
<keyword evidence="2" id="KW-1185">Reference proteome</keyword>
<reference evidence="1" key="1">
    <citation type="submission" date="2023-06" db="EMBL/GenBank/DDBJ databases">
        <title>Genome-scale phylogeny and comparative genomics of the fungal order Sordariales.</title>
        <authorList>
            <consortium name="Lawrence Berkeley National Laboratory"/>
            <person name="Hensen N."/>
            <person name="Bonometti L."/>
            <person name="Westerberg I."/>
            <person name="Brannstrom I.O."/>
            <person name="Guillou S."/>
            <person name="Cros-Aarteil S."/>
            <person name="Calhoun S."/>
            <person name="Haridas S."/>
            <person name="Kuo A."/>
            <person name="Mondo S."/>
            <person name="Pangilinan J."/>
            <person name="Riley R."/>
            <person name="Labutti K."/>
            <person name="Andreopoulos B."/>
            <person name="Lipzen A."/>
            <person name="Chen C."/>
            <person name="Yanf M."/>
            <person name="Daum C."/>
            <person name="Ng V."/>
            <person name="Clum A."/>
            <person name="Steindorff A."/>
            <person name="Ohm R."/>
            <person name="Martin F."/>
            <person name="Silar P."/>
            <person name="Natvig D."/>
            <person name="Lalanne C."/>
            <person name="Gautier V."/>
            <person name="Ament-Velasquez S.L."/>
            <person name="Kruys A."/>
            <person name="Hutchinson M.I."/>
            <person name="Powell A.J."/>
            <person name="Barry K."/>
            <person name="Miller A.N."/>
            <person name="Grigoriev I.V."/>
            <person name="Debuchy R."/>
            <person name="Gladieux P."/>
            <person name="Thoren M.H."/>
            <person name="Johannesson H."/>
        </authorList>
    </citation>
    <scope>NUCLEOTIDE SEQUENCE</scope>
    <source>
        <strain evidence="1">SMH4607-1</strain>
    </source>
</reference>
<proteinExistence type="predicted"/>
<organism evidence="1 2">
    <name type="scientific">Lasiosphaeris hirsuta</name>
    <dbReference type="NCBI Taxonomy" id="260670"/>
    <lineage>
        <taxon>Eukaryota</taxon>
        <taxon>Fungi</taxon>
        <taxon>Dikarya</taxon>
        <taxon>Ascomycota</taxon>
        <taxon>Pezizomycotina</taxon>
        <taxon>Sordariomycetes</taxon>
        <taxon>Sordariomycetidae</taxon>
        <taxon>Sordariales</taxon>
        <taxon>Lasiosphaeriaceae</taxon>
        <taxon>Lasiosphaeris</taxon>
    </lineage>
</organism>
<evidence type="ECO:0000313" key="1">
    <source>
        <dbReference type="EMBL" id="KAK0731492.1"/>
    </source>
</evidence>
<accession>A0AA40BC02</accession>
<evidence type="ECO:0000313" key="2">
    <source>
        <dbReference type="Proteomes" id="UP001172102"/>
    </source>
</evidence>
<sequence>MYHPDRFRITNLSPQSPYHVSCGLHNHRLWLLDSGKTPLYCAQDFAEIGRPTAQKPMDIRDPEVVDPNGMMGFLALVAELEWDHLSSDYCSTVIYPAQSSTTVPAVTDSGRPMTLEPMSCYGSEPLRSVQWITPKGEGQFYLLESQAVPCGVGNAFSQQPPEHRQRIRFTARDNARWEAMVPIVETVCTPQRPCRRINCVEDAGKEVSNAVSFTGNLWSSEWQDKDGRVLNMFFGFARSSDVSLSKAKLYFLRVLETGLPMVYGGLHLA</sequence>
<dbReference type="Proteomes" id="UP001172102">
    <property type="component" value="Unassembled WGS sequence"/>
</dbReference>
<name>A0AA40BC02_9PEZI</name>